<feature type="domain" description="SMC hinge" evidence="3">
    <location>
        <begin position="343"/>
        <end position="444"/>
    </location>
</feature>
<dbReference type="GO" id="GO:0005694">
    <property type="term" value="C:chromosome"/>
    <property type="evidence" value="ECO:0007669"/>
    <property type="project" value="InterPro"/>
</dbReference>
<keyword evidence="1" id="KW-0175">Coiled coil</keyword>
<proteinExistence type="predicted"/>
<dbReference type="AlphaFoldDB" id="A0A9D4F629"/>
<dbReference type="GO" id="GO:0005524">
    <property type="term" value="F:ATP binding"/>
    <property type="evidence" value="ECO:0007669"/>
    <property type="project" value="InterPro"/>
</dbReference>
<feature type="coiled-coil region" evidence="1">
    <location>
        <begin position="226"/>
        <end position="289"/>
    </location>
</feature>
<dbReference type="Proteomes" id="UP000828390">
    <property type="component" value="Unassembled WGS sequence"/>
</dbReference>
<reference evidence="4" key="2">
    <citation type="submission" date="2020-11" db="EMBL/GenBank/DDBJ databases">
        <authorList>
            <person name="McCartney M.A."/>
            <person name="Auch B."/>
            <person name="Kono T."/>
            <person name="Mallez S."/>
            <person name="Becker A."/>
            <person name="Gohl D.M."/>
            <person name="Silverstein K.A.T."/>
            <person name="Koren S."/>
            <person name="Bechman K.B."/>
            <person name="Herman A."/>
            <person name="Abrahante J.E."/>
            <person name="Garbe J."/>
        </authorList>
    </citation>
    <scope>NUCLEOTIDE SEQUENCE</scope>
    <source>
        <strain evidence="4">Duluth1</strain>
        <tissue evidence="4">Whole animal</tissue>
    </source>
</reference>
<reference evidence="4" key="1">
    <citation type="journal article" date="2019" name="bioRxiv">
        <title>The Genome of the Zebra Mussel, Dreissena polymorpha: A Resource for Invasive Species Research.</title>
        <authorList>
            <person name="McCartney M.A."/>
            <person name="Auch B."/>
            <person name="Kono T."/>
            <person name="Mallez S."/>
            <person name="Zhang Y."/>
            <person name="Obille A."/>
            <person name="Becker A."/>
            <person name="Abrahante J.E."/>
            <person name="Garbe J."/>
            <person name="Badalamenti J.P."/>
            <person name="Herman A."/>
            <person name="Mangelson H."/>
            <person name="Liachko I."/>
            <person name="Sullivan S."/>
            <person name="Sone E.D."/>
            <person name="Koren S."/>
            <person name="Silverstein K.A.T."/>
            <person name="Beckman K.B."/>
            <person name="Gohl D.M."/>
        </authorList>
    </citation>
    <scope>NUCLEOTIDE SEQUENCE</scope>
    <source>
        <strain evidence="4">Duluth1</strain>
        <tissue evidence="4">Whole animal</tissue>
    </source>
</reference>
<evidence type="ECO:0000259" key="3">
    <source>
        <dbReference type="SMART" id="SM00968"/>
    </source>
</evidence>
<dbReference type="InterPro" id="IPR010935">
    <property type="entry name" value="SMC_hinge"/>
</dbReference>
<evidence type="ECO:0000313" key="5">
    <source>
        <dbReference type="Proteomes" id="UP000828390"/>
    </source>
</evidence>
<feature type="compositionally biased region" description="Basic and acidic residues" evidence="2">
    <location>
        <begin position="23"/>
        <end position="34"/>
    </location>
</feature>
<keyword evidence="5" id="KW-1185">Reference proteome</keyword>
<comment type="caution">
    <text evidence="4">The sequence shown here is derived from an EMBL/GenBank/DDBJ whole genome shotgun (WGS) entry which is preliminary data.</text>
</comment>
<dbReference type="GO" id="GO:0051276">
    <property type="term" value="P:chromosome organization"/>
    <property type="evidence" value="ECO:0007669"/>
    <property type="project" value="InterPro"/>
</dbReference>
<accession>A0A9D4F629</accession>
<dbReference type="SMART" id="SM00968">
    <property type="entry name" value="SMC_hinge"/>
    <property type="match status" value="1"/>
</dbReference>
<dbReference type="Pfam" id="PF06470">
    <property type="entry name" value="SMC_hinge"/>
    <property type="match status" value="1"/>
</dbReference>
<feature type="region of interest" description="Disordered" evidence="2">
    <location>
        <begin position="195"/>
        <end position="223"/>
    </location>
</feature>
<feature type="compositionally biased region" description="Basic and acidic residues" evidence="2">
    <location>
        <begin position="43"/>
        <end position="66"/>
    </location>
</feature>
<feature type="region of interest" description="Disordered" evidence="2">
    <location>
        <begin position="855"/>
        <end position="884"/>
    </location>
</feature>
<dbReference type="EMBL" id="JAIWYP010000008">
    <property type="protein sequence ID" value="KAH3790706.1"/>
    <property type="molecule type" value="Genomic_DNA"/>
</dbReference>
<feature type="coiled-coil region" evidence="1">
    <location>
        <begin position="721"/>
        <end position="748"/>
    </location>
</feature>
<evidence type="ECO:0000256" key="1">
    <source>
        <dbReference type="SAM" id="Coils"/>
    </source>
</evidence>
<name>A0A9D4F629_DREPO</name>
<dbReference type="Gene3D" id="1.20.1060.20">
    <property type="match status" value="1"/>
</dbReference>
<evidence type="ECO:0000256" key="2">
    <source>
        <dbReference type="SAM" id="MobiDB-lite"/>
    </source>
</evidence>
<dbReference type="SUPFAM" id="SSF75553">
    <property type="entry name" value="Smc hinge domain"/>
    <property type="match status" value="1"/>
</dbReference>
<gene>
    <name evidence="4" type="ORF">DPMN_168913</name>
</gene>
<organism evidence="4 5">
    <name type="scientific">Dreissena polymorpha</name>
    <name type="common">Zebra mussel</name>
    <name type="synonym">Mytilus polymorpha</name>
    <dbReference type="NCBI Taxonomy" id="45954"/>
    <lineage>
        <taxon>Eukaryota</taxon>
        <taxon>Metazoa</taxon>
        <taxon>Spiralia</taxon>
        <taxon>Lophotrochozoa</taxon>
        <taxon>Mollusca</taxon>
        <taxon>Bivalvia</taxon>
        <taxon>Autobranchia</taxon>
        <taxon>Heteroconchia</taxon>
        <taxon>Euheterodonta</taxon>
        <taxon>Imparidentia</taxon>
        <taxon>Neoheterodontei</taxon>
        <taxon>Myida</taxon>
        <taxon>Dreissenoidea</taxon>
        <taxon>Dreissenidae</taxon>
        <taxon>Dreissena</taxon>
    </lineage>
</organism>
<feature type="region of interest" description="Disordered" evidence="2">
    <location>
        <begin position="23"/>
        <end position="115"/>
    </location>
</feature>
<evidence type="ECO:0000313" key="4">
    <source>
        <dbReference type="EMBL" id="KAH3790706.1"/>
    </source>
</evidence>
<feature type="compositionally biased region" description="Basic and acidic residues" evidence="2">
    <location>
        <begin position="83"/>
        <end position="115"/>
    </location>
</feature>
<dbReference type="InterPro" id="IPR036277">
    <property type="entry name" value="SMC_hinge_sf"/>
</dbReference>
<feature type="compositionally biased region" description="Polar residues" evidence="2">
    <location>
        <begin position="208"/>
        <end position="217"/>
    </location>
</feature>
<sequence>MATAPDSQRLKLLREVAGTKVYDERKEESKEILRETVGQNEEYTIHDHELRDTKKKLDELQDKRDNSGAQTQKYRDLQQAANDKVKKDLKDLKTRTQTVHEEKDMLQTENQESTKDKAKLELTIKDMQEDLEGDAKTKCNEKIAKTQKSLEIPERQGGEVYTGYHTTGGEVYTGYHTTGGEVYTATGRKSAHKTSNVGYLKNGHKGESSQGRGNQFTSRDDRDSWIKNELKSLNKAIKDKEEQEEKRREMLETRITDINQRVEQHKEIIESNNRSYNEMKGKKDELQNERSALWREENVLQQNLVSLRDELSKKEQGLRSMTGKLLKVLQSFKEQGINQELIDGYYGTLIEMFDCDKTFFTCVEVTAGGRLFHHVVDSDRTGTAILQEMNRKGLPGEVTFMPLNRLDNRDTIYPETNDAIPMISKLRYSDKYAAALKHHGIELSVSVQARCPDRSRLDLHKSKEEYATKYNEHKTKLEDIEGQGQGQGQRMETRNSKNRDNFEKMRGDVRLMTEELANLTKTRESYSESKESYTWESYKQVNHIVDCRVARLEQVNHIVRASESYKQVNHIVRARESYKQVNHIKVVAWQVGSCESYTIESYRRLLPGKKVQVNHIVRARESYKKVNHIVRARESYKQGNHISKGIINQVKARESYTRESYKQGNHIERARESYKQGNRISNGIKKQSKGIIKQSKGIIKQSIDIVMSSQFGHYEEHSDLSAEDQGEMDGLNDQIKQLTQQNKDSLKERIRQNKGSHKERIRQNKDSVKERIRIRLNKGSLKERIRQNKGSLKERIRVRLVNQLTHQNKDSLKKRIRVILVNQLTQQNKDSFKERIRQNKGSIKERIRERIRQNKDSVKERIRQNKDSVKERIRQNKDSVKERIRQNKDSLKERIRLENLLHNNLADMEEEEGLTKKDKLDASDERLRKVDQRLNEIKNSIKGGESL</sequence>
<protein>
    <recommendedName>
        <fullName evidence="3">SMC hinge domain-containing protein</fullName>
    </recommendedName>
</protein>
<dbReference type="PANTHER" id="PTHR43977">
    <property type="entry name" value="STRUCTURAL MAINTENANCE OF CHROMOSOMES PROTEIN 3"/>
    <property type="match status" value="1"/>
</dbReference>